<organism evidence="12">
    <name type="scientific">Pseudogemmatithrix spongiicola</name>
    <dbReference type="NCBI Taxonomy" id="3062599"/>
    <lineage>
        <taxon>Bacteria</taxon>
        <taxon>Pseudomonadati</taxon>
        <taxon>Gemmatimonadota</taxon>
        <taxon>Gemmatimonadia</taxon>
        <taxon>Gemmatimonadales</taxon>
        <taxon>Gemmatimonadaceae</taxon>
        <taxon>Pseudogemmatithrix</taxon>
    </lineage>
</organism>
<dbReference type="SUPFAM" id="SSF46767">
    <property type="entry name" value="Methylated DNA-protein cysteine methyltransferase, C-terminal domain"/>
    <property type="match status" value="1"/>
</dbReference>
<comment type="similarity">
    <text evidence="2">Belongs to the MGMT family.</text>
</comment>
<evidence type="ECO:0000256" key="10">
    <source>
        <dbReference type="ARBA" id="ARBA00049348"/>
    </source>
</evidence>
<keyword evidence="7" id="KW-0805">Transcription regulation</keyword>
<dbReference type="InterPro" id="IPR018060">
    <property type="entry name" value="HTH_AraC"/>
</dbReference>
<evidence type="ECO:0000256" key="9">
    <source>
        <dbReference type="ARBA" id="ARBA00023204"/>
    </source>
</evidence>
<dbReference type="SUPFAM" id="SSF46689">
    <property type="entry name" value="Homeodomain-like"/>
    <property type="match status" value="1"/>
</dbReference>
<dbReference type="Proteomes" id="UP001229955">
    <property type="component" value="Chromosome"/>
</dbReference>
<accession>A0AA49Q8X8</accession>
<dbReference type="AlphaFoldDB" id="A0AA49Q653"/>
<dbReference type="NCBIfam" id="TIGR00589">
    <property type="entry name" value="ogt"/>
    <property type="match status" value="1"/>
</dbReference>
<dbReference type="CDD" id="cd06445">
    <property type="entry name" value="ATase"/>
    <property type="match status" value="1"/>
</dbReference>
<feature type="domain" description="HTH araC/xylS-type" evidence="11">
    <location>
        <begin position="11"/>
        <end position="108"/>
    </location>
</feature>
<dbReference type="Gene3D" id="1.10.10.60">
    <property type="entry name" value="Homeodomain-like"/>
    <property type="match status" value="1"/>
</dbReference>
<evidence type="ECO:0000256" key="3">
    <source>
        <dbReference type="ARBA" id="ARBA00011918"/>
    </source>
</evidence>
<evidence type="ECO:0000256" key="2">
    <source>
        <dbReference type="ARBA" id="ARBA00008711"/>
    </source>
</evidence>
<evidence type="ECO:0000259" key="11">
    <source>
        <dbReference type="PROSITE" id="PS01124"/>
    </source>
</evidence>
<dbReference type="PROSITE" id="PS00374">
    <property type="entry name" value="MGMT"/>
    <property type="match status" value="1"/>
</dbReference>
<evidence type="ECO:0000256" key="4">
    <source>
        <dbReference type="ARBA" id="ARBA00022603"/>
    </source>
</evidence>
<protein>
    <recommendedName>
        <fullName evidence="3">methylated-DNA--[protein]-cysteine S-methyltransferase</fullName>
        <ecNumber evidence="3">2.1.1.63</ecNumber>
    </recommendedName>
</protein>
<comment type="catalytic activity">
    <reaction evidence="1">
        <text>a 4-O-methyl-thymidine in DNA + L-cysteinyl-[protein] = a thymidine in DNA + S-methyl-L-cysteinyl-[protein]</text>
        <dbReference type="Rhea" id="RHEA:53428"/>
        <dbReference type="Rhea" id="RHEA-COMP:10131"/>
        <dbReference type="Rhea" id="RHEA-COMP:10132"/>
        <dbReference type="Rhea" id="RHEA-COMP:13555"/>
        <dbReference type="Rhea" id="RHEA-COMP:13556"/>
        <dbReference type="ChEBI" id="CHEBI:29950"/>
        <dbReference type="ChEBI" id="CHEBI:82612"/>
        <dbReference type="ChEBI" id="CHEBI:137386"/>
        <dbReference type="ChEBI" id="CHEBI:137387"/>
        <dbReference type="EC" id="2.1.1.63"/>
    </reaction>
</comment>
<dbReference type="SUPFAM" id="SSF53155">
    <property type="entry name" value="Methylated DNA-protein cysteine methyltransferase domain"/>
    <property type="match status" value="1"/>
</dbReference>
<dbReference type="GO" id="GO:0032259">
    <property type="term" value="P:methylation"/>
    <property type="evidence" value="ECO:0007669"/>
    <property type="project" value="UniProtKB-KW"/>
</dbReference>
<evidence type="ECO:0000256" key="7">
    <source>
        <dbReference type="ARBA" id="ARBA00023015"/>
    </source>
</evidence>
<keyword evidence="5 12" id="KW-0808">Transferase</keyword>
<comment type="catalytic activity">
    <reaction evidence="10">
        <text>a 6-O-methyl-2'-deoxyguanosine in DNA + L-cysteinyl-[protein] = S-methyl-L-cysteinyl-[protein] + a 2'-deoxyguanosine in DNA</text>
        <dbReference type="Rhea" id="RHEA:24000"/>
        <dbReference type="Rhea" id="RHEA-COMP:10131"/>
        <dbReference type="Rhea" id="RHEA-COMP:10132"/>
        <dbReference type="Rhea" id="RHEA-COMP:11367"/>
        <dbReference type="Rhea" id="RHEA-COMP:11368"/>
        <dbReference type="ChEBI" id="CHEBI:29950"/>
        <dbReference type="ChEBI" id="CHEBI:82612"/>
        <dbReference type="ChEBI" id="CHEBI:85445"/>
        <dbReference type="ChEBI" id="CHEBI:85448"/>
        <dbReference type="EC" id="2.1.1.63"/>
    </reaction>
</comment>
<keyword evidence="6" id="KW-0227">DNA damage</keyword>
<evidence type="ECO:0000313" key="14">
    <source>
        <dbReference type="Proteomes" id="UP001229955"/>
    </source>
</evidence>
<dbReference type="GO" id="GO:0006281">
    <property type="term" value="P:DNA repair"/>
    <property type="evidence" value="ECO:0007669"/>
    <property type="project" value="UniProtKB-KW"/>
</dbReference>
<dbReference type="InterPro" id="IPR014048">
    <property type="entry name" value="MethylDNA_cys_MeTrfase_DNA-bd"/>
</dbReference>
<evidence type="ECO:0000256" key="5">
    <source>
        <dbReference type="ARBA" id="ARBA00022679"/>
    </source>
</evidence>
<keyword evidence="8" id="KW-0804">Transcription</keyword>
<evidence type="ECO:0000313" key="12">
    <source>
        <dbReference type="EMBL" id="WKW13334.1"/>
    </source>
</evidence>
<reference evidence="12" key="1">
    <citation type="submission" date="2023-07" db="EMBL/GenBank/DDBJ databases">
        <authorList>
            <person name="Haufschild T."/>
            <person name="Kallscheuer N."/>
            <person name="Hammer J."/>
            <person name="Kohn T."/>
            <person name="Kabuu M."/>
            <person name="Jogler M."/>
            <person name="Wohfarth N."/>
            <person name="Heuer A."/>
            <person name="Rohde M."/>
            <person name="van Teeseling M.C.F."/>
            <person name="Jogler C."/>
        </authorList>
    </citation>
    <scope>NUCLEOTIDE SEQUENCE</scope>
    <source>
        <strain evidence="12">Strain 138</strain>
        <strain evidence="13">Strain 318</strain>
    </source>
</reference>
<dbReference type="RefSeq" id="WP_367886192.1">
    <property type="nucleotide sequence ID" value="NZ_CP130612.1"/>
</dbReference>
<proteinExistence type="inferred from homology"/>
<dbReference type="PROSITE" id="PS01124">
    <property type="entry name" value="HTH_ARAC_FAMILY_2"/>
    <property type="match status" value="1"/>
</dbReference>
<evidence type="ECO:0000256" key="8">
    <source>
        <dbReference type="ARBA" id="ARBA00023163"/>
    </source>
</evidence>
<dbReference type="EMBL" id="CP130612">
    <property type="protein sequence ID" value="WKW13334.1"/>
    <property type="molecule type" value="Genomic_DNA"/>
</dbReference>
<dbReference type="InterPro" id="IPR036388">
    <property type="entry name" value="WH-like_DNA-bd_sf"/>
</dbReference>
<dbReference type="InterPro" id="IPR036631">
    <property type="entry name" value="MGMT_N_sf"/>
</dbReference>
<dbReference type="KEGG" id="pspc:Strain318_002652"/>
<gene>
    <name evidence="12" type="ORF">Strain138_002652</name>
    <name evidence="13" type="ORF">Strain318_002652</name>
</gene>
<evidence type="ECO:0000256" key="6">
    <source>
        <dbReference type="ARBA" id="ARBA00022763"/>
    </source>
</evidence>
<dbReference type="InterPro" id="IPR036217">
    <property type="entry name" value="MethylDNA_cys_MeTrfase_DNAb"/>
</dbReference>
<dbReference type="InterPro" id="IPR009057">
    <property type="entry name" value="Homeodomain-like_sf"/>
</dbReference>
<dbReference type="Pfam" id="PF01035">
    <property type="entry name" value="DNA_binding_1"/>
    <property type="match status" value="1"/>
</dbReference>
<dbReference type="PANTHER" id="PTHR10815:SF13">
    <property type="entry name" value="METHYLATED-DNA--PROTEIN-CYSTEINE METHYLTRANSFERASE"/>
    <property type="match status" value="1"/>
</dbReference>
<dbReference type="SMART" id="SM00342">
    <property type="entry name" value="HTH_ARAC"/>
    <property type="match status" value="1"/>
</dbReference>
<sequence length="280" mass="30511">MDATTDYARIERAIRYLDRERAAAPSLADVAAHVGLSESHFQRMFTRWAGISPKRFVQYRTAEMVKRLLRERRPVLETTYEAGLSGPGRLHDLVVNAEAVTPGELQRGGLGVTVRYGFHPTPFGDCLIAVTPRGVCHLAFVEPLSRTEALARLEHDWPLAQLTPDQAATRAAAAKAFPPPGSSAVPSLALHVKGTNFQLKVWKALLEIPVGDVTTYGAIATKLGDPKASRAVGAAVGANPVSYLIPCHRVIRASGELGGYAWGVERKKVMLRREAMLTER</sequence>
<dbReference type="Pfam" id="PF12833">
    <property type="entry name" value="HTH_18"/>
    <property type="match status" value="1"/>
</dbReference>
<keyword evidence="14" id="KW-1185">Reference proteome</keyword>
<evidence type="ECO:0000313" key="13">
    <source>
        <dbReference type="EMBL" id="WKW16241.1"/>
    </source>
</evidence>
<dbReference type="GO" id="GO:0003700">
    <property type="term" value="F:DNA-binding transcription factor activity"/>
    <property type="evidence" value="ECO:0007669"/>
    <property type="project" value="InterPro"/>
</dbReference>
<dbReference type="Gene3D" id="1.10.10.10">
    <property type="entry name" value="Winged helix-like DNA-binding domain superfamily/Winged helix DNA-binding domain"/>
    <property type="match status" value="1"/>
</dbReference>
<accession>A0AA49Q653</accession>
<dbReference type="Gene3D" id="3.30.160.70">
    <property type="entry name" value="Methylated DNA-protein cysteine methyltransferase domain"/>
    <property type="match status" value="1"/>
</dbReference>
<dbReference type="InterPro" id="IPR001497">
    <property type="entry name" value="MethylDNA_cys_MeTrfase_AS"/>
</dbReference>
<keyword evidence="9" id="KW-0234">DNA repair</keyword>
<dbReference type="PANTHER" id="PTHR10815">
    <property type="entry name" value="METHYLATED-DNA--PROTEIN-CYSTEINE METHYLTRANSFERASE"/>
    <property type="match status" value="1"/>
</dbReference>
<dbReference type="EMBL" id="CP130613">
    <property type="protein sequence ID" value="WKW16241.1"/>
    <property type="molecule type" value="Genomic_DNA"/>
</dbReference>
<dbReference type="EC" id="2.1.1.63" evidence="3"/>
<dbReference type="GO" id="GO:0043565">
    <property type="term" value="F:sequence-specific DNA binding"/>
    <property type="evidence" value="ECO:0007669"/>
    <property type="project" value="InterPro"/>
</dbReference>
<name>A0AA49Q653_9BACT</name>
<dbReference type="GO" id="GO:0003908">
    <property type="term" value="F:methylated-DNA-[protein]-cysteine S-methyltransferase activity"/>
    <property type="evidence" value="ECO:0007669"/>
    <property type="project" value="UniProtKB-EC"/>
</dbReference>
<keyword evidence="4 12" id="KW-0489">Methyltransferase</keyword>
<evidence type="ECO:0000256" key="1">
    <source>
        <dbReference type="ARBA" id="ARBA00001286"/>
    </source>
</evidence>
<dbReference type="FunFam" id="1.10.10.10:FF:000214">
    <property type="entry name" value="Methylated-DNA--protein-cysteine methyltransferase"/>
    <property type="match status" value="1"/>
</dbReference>